<dbReference type="EMBL" id="FOSV01000001">
    <property type="protein sequence ID" value="SFK33232.1"/>
    <property type="molecule type" value="Genomic_DNA"/>
</dbReference>
<sequence>MIIAPLLDAIWQRPALWEKMRGMLRSTGYDTTDWVRSAMYRDCFDFISGLGPQRLDVLEISGGNQWTRDLKFKSYTNTEYPGFDICAETLPQQFDLIIADQVFEHLPWPYRAGRNVWSMLKPGGHFVIATPFLVRVHRVPIDCSRWTPDGLSYLLQECGFAAQDIRAQAWGNRACLVGNLRTWRKRGFFGSLANEPDYPVMVWAFARKAPDAGRPAEGERPLQS</sequence>
<dbReference type="InterPro" id="IPR029063">
    <property type="entry name" value="SAM-dependent_MTases_sf"/>
</dbReference>
<dbReference type="AlphaFoldDB" id="A0A1I3YN30"/>
<keyword evidence="1" id="KW-0489">Methyltransferase</keyword>
<proteinExistence type="predicted"/>
<dbReference type="GO" id="GO:0032259">
    <property type="term" value="P:methylation"/>
    <property type="evidence" value="ECO:0007669"/>
    <property type="project" value="UniProtKB-KW"/>
</dbReference>
<evidence type="ECO:0000313" key="1">
    <source>
        <dbReference type="EMBL" id="SFK33232.1"/>
    </source>
</evidence>
<dbReference type="Pfam" id="PF13489">
    <property type="entry name" value="Methyltransf_23"/>
    <property type="match status" value="1"/>
</dbReference>
<protein>
    <submittedName>
        <fullName evidence="1">Methyltransferase domain-containing protein</fullName>
    </submittedName>
</protein>
<dbReference type="Gene3D" id="3.40.50.150">
    <property type="entry name" value="Vaccinia Virus protein VP39"/>
    <property type="match status" value="1"/>
</dbReference>
<dbReference type="STRING" id="414703.SAMN04488125_101287"/>
<dbReference type="RefSeq" id="WP_091941195.1">
    <property type="nucleotide sequence ID" value="NZ_FOSV01000001.1"/>
</dbReference>
<organism evidence="1 2">
    <name type="scientific">Methylorubrum salsuginis</name>
    <dbReference type="NCBI Taxonomy" id="414703"/>
    <lineage>
        <taxon>Bacteria</taxon>
        <taxon>Pseudomonadati</taxon>
        <taxon>Pseudomonadota</taxon>
        <taxon>Alphaproteobacteria</taxon>
        <taxon>Hyphomicrobiales</taxon>
        <taxon>Methylobacteriaceae</taxon>
        <taxon>Methylorubrum</taxon>
    </lineage>
</organism>
<dbReference type="SUPFAM" id="SSF53335">
    <property type="entry name" value="S-adenosyl-L-methionine-dependent methyltransferases"/>
    <property type="match status" value="1"/>
</dbReference>
<dbReference type="CDD" id="cd02440">
    <property type="entry name" value="AdoMet_MTases"/>
    <property type="match status" value="1"/>
</dbReference>
<accession>A0A1I3YN30</accession>
<keyword evidence="1" id="KW-0808">Transferase</keyword>
<dbReference type="Proteomes" id="UP000198804">
    <property type="component" value="Unassembled WGS sequence"/>
</dbReference>
<evidence type="ECO:0000313" key="2">
    <source>
        <dbReference type="Proteomes" id="UP000198804"/>
    </source>
</evidence>
<gene>
    <name evidence="1" type="ORF">SAMN04488125_101287</name>
</gene>
<keyword evidence="2" id="KW-1185">Reference proteome</keyword>
<reference evidence="2" key="1">
    <citation type="submission" date="2016-10" db="EMBL/GenBank/DDBJ databases">
        <authorList>
            <person name="Varghese N."/>
            <person name="Submissions S."/>
        </authorList>
    </citation>
    <scope>NUCLEOTIDE SEQUENCE [LARGE SCALE GENOMIC DNA]</scope>
    <source>
        <strain evidence="2">CGMCC 1.6474</strain>
    </source>
</reference>
<dbReference type="OrthoDB" id="9803855at2"/>
<name>A0A1I3YN30_9HYPH</name>
<dbReference type="GO" id="GO:0008168">
    <property type="term" value="F:methyltransferase activity"/>
    <property type="evidence" value="ECO:0007669"/>
    <property type="project" value="UniProtKB-KW"/>
</dbReference>